<accession>A0A1Y2HYY3</accession>
<sequence>MQARTLAAKMLGSAHRYSGYNTARLTYEHHRAHRRKLDTSLTEKLVRNPRRKVLERMRTSKILKAVLILAEVLVDMTLVVLYCIEMGQSVEDFPQFKTLDLKPTWLWQPRARWLWEVVVSLSMFNLASLVARTYFSESPMRSLFLNPLGIVDLLTMVPAIVSMPLEHGQYLFFPYFLRSIVVIPRLRRLIHIRMEVAEVVIPADALRERMVVQIATLLCILYVIACSFQYVELVIGNKTYQVVQVLYFSVVSLTTVGYGDITPDTDLGRLVVMIGIAVAFVAIPSLVGSVLETHKARKAGGGAYHVSHTPHVVLVGRFDRAPFVASIIHAFFSNVRNRHPVRIVLFSRHSPTADVKNIINAPLYNERVHFIKGSPLNDSDLSRAQVRSALAVFVLSSNLASDDERSVLRVWSIAQYAPHVELYVFHHRPEYSRFHLGHATAVVCAEDLRQALLAVACLHPGAATLVTNLVNDAKPLEAYASPWLAQFASVCAYLFREFQVVAIAVRVPVVQVEAEGEFETVDYHVVLNPGAAYVFCGTEEIVTLAQGIRELELIQKLARTTFLIQRSPNHARMCPQPVKLRPRPRPPHCRSTTSTRTRSTLDTRPPRPTRSTPATRPSATSSPPRPTRLTPSTLHSVDDCDDLYPAFQDHTLVITSRWNLFRFLCTLRSAHIPRADLKPILFLSSSLPSPDEFRALAAFPFVYYLHADPRSPVDLNRAGLSAAERVVIMGGSSERDDGGAGIGWQTEVDDFADLDAILTRHMVTKTAARGRARRAHRVTVVELNTASSIKFLAPSYASGGSAGESSSLPASGTATPRSTSVLLRSRTQSWATTRPVTRVHQMSQQQQQQDDGHGDMVPKSAAASPERVTESKSPTSSRSMTSSSSRLSSSASGLTSDSPSSGGRQSSPPSRSQLVSSSTTSHRSTPCQLRSPPPLPSRRRTPRSSPGTELPTHQQEQDQGAQMFFDSQFASGEAFVAEMLNTILISHFFNPTVLEIVRLFSVAGLKPSSLYTEPVPVAYAGRPFKDLFIDFCLHRHVVALGLYRAPNSELGNARPFVYTGPHPDVVLYVNDMDLTASSLADCPGDGQQANVSAEGPAGGA</sequence>
<keyword evidence="3" id="KW-0633">Potassium transport</keyword>
<feature type="region of interest" description="Disordered" evidence="13">
    <location>
        <begin position="800"/>
        <end position="958"/>
    </location>
</feature>
<evidence type="ECO:0000256" key="3">
    <source>
        <dbReference type="ARBA" id="ARBA00022538"/>
    </source>
</evidence>
<dbReference type="Pfam" id="PF22614">
    <property type="entry name" value="Slo-like_RCK"/>
    <property type="match status" value="2"/>
</dbReference>
<evidence type="ECO:0000256" key="6">
    <source>
        <dbReference type="ARBA" id="ARBA00022958"/>
    </source>
</evidence>
<evidence type="ECO:0000256" key="2">
    <source>
        <dbReference type="ARBA" id="ARBA00022448"/>
    </source>
</evidence>
<dbReference type="SUPFAM" id="SSF81324">
    <property type="entry name" value="Voltage-gated potassium channels"/>
    <property type="match status" value="1"/>
</dbReference>
<protein>
    <recommendedName>
        <fullName evidence="20">Potassium channel domain-containing protein</fullName>
    </recommendedName>
</protein>
<evidence type="ECO:0000256" key="10">
    <source>
        <dbReference type="ARBA" id="ARBA00023303"/>
    </source>
</evidence>
<dbReference type="InterPro" id="IPR047871">
    <property type="entry name" value="K_chnl_Slo-like"/>
</dbReference>
<feature type="compositionally biased region" description="Low complexity" evidence="13">
    <location>
        <begin position="871"/>
        <end position="930"/>
    </location>
</feature>
<gene>
    <name evidence="18" type="ORF">BCR44DRAFT_1425701</name>
</gene>
<dbReference type="Gene3D" id="1.10.287.70">
    <property type="match status" value="1"/>
</dbReference>
<feature type="transmembrane region" description="Helical" evidence="14">
    <location>
        <begin position="211"/>
        <end position="230"/>
    </location>
</feature>
<dbReference type="InterPro" id="IPR013099">
    <property type="entry name" value="K_chnl_dom"/>
</dbReference>
<comment type="subcellular location">
    <subcellularLocation>
        <location evidence="1">Membrane</location>
        <topology evidence="1">Multi-pass membrane protein</topology>
    </subcellularLocation>
</comment>
<evidence type="ECO:0000313" key="19">
    <source>
        <dbReference type="Proteomes" id="UP000193411"/>
    </source>
</evidence>
<feature type="compositionally biased region" description="Low complexity" evidence="13">
    <location>
        <begin position="606"/>
        <end position="633"/>
    </location>
</feature>
<feature type="domain" description="RCK N-terminal" evidence="17">
    <location>
        <begin position="309"/>
        <end position="424"/>
    </location>
</feature>
<comment type="similarity">
    <text evidence="12">Belongs to the two pore domain potassium channel (TC 1.A.1.8) family.</text>
</comment>
<comment type="caution">
    <text evidence="18">The sequence shown here is derived from an EMBL/GenBank/DDBJ whole genome shotgun (WGS) entry which is preliminary data.</text>
</comment>
<dbReference type="InterPro" id="IPR003280">
    <property type="entry name" value="2pore_dom_K_chnl"/>
</dbReference>
<dbReference type="PRINTS" id="PR01333">
    <property type="entry name" value="2POREKCHANEL"/>
</dbReference>
<feature type="transmembrane region" description="Helical" evidence="14">
    <location>
        <begin position="113"/>
        <end position="131"/>
    </location>
</feature>
<keyword evidence="8 12" id="KW-0406">Ion transport</keyword>
<organism evidence="18 19">
    <name type="scientific">Catenaria anguillulae PL171</name>
    <dbReference type="NCBI Taxonomy" id="765915"/>
    <lineage>
        <taxon>Eukaryota</taxon>
        <taxon>Fungi</taxon>
        <taxon>Fungi incertae sedis</taxon>
        <taxon>Blastocladiomycota</taxon>
        <taxon>Blastocladiomycetes</taxon>
        <taxon>Blastocladiales</taxon>
        <taxon>Catenariaceae</taxon>
        <taxon>Catenaria</taxon>
    </lineage>
</organism>
<evidence type="ECO:0000256" key="7">
    <source>
        <dbReference type="ARBA" id="ARBA00022989"/>
    </source>
</evidence>
<dbReference type="InterPro" id="IPR003148">
    <property type="entry name" value="RCK_N"/>
</dbReference>
<feature type="compositionally biased region" description="Low complexity" evidence="13">
    <location>
        <begin position="589"/>
        <end position="598"/>
    </location>
</feature>
<dbReference type="PANTHER" id="PTHR10027">
    <property type="entry name" value="CALCIUM-ACTIVATED POTASSIUM CHANNEL ALPHA CHAIN"/>
    <property type="match status" value="1"/>
</dbReference>
<keyword evidence="6" id="KW-0630">Potassium</keyword>
<feature type="compositionally biased region" description="Low complexity" evidence="13">
    <location>
        <begin position="800"/>
        <end position="812"/>
    </location>
</feature>
<dbReference type="Pfam" id="PF07885">
    <property type="entry name" value="Ion_trans_2"/>
    <property type="match status" value="1"/>
</dbReference>
<dbReference type="PRINTS" id="PR00169">
    <property type="entry name" value="KCHANNEL"/>
</dbReference>
<dbReference type="PANTHER" id="PTHR10027:SF10">
    <property type="entry name" value="SLOWPOKE 2, ISOFORM D"/>
    <property type="match status" value="1"/>
</dbReference>
<feature type="domain" description="Calcium-activated potassium channel BK alpha subunit" evidence="15">
    <location>
        <begin position="441"/>
        <end position="491"/>
    </location>
</feature>
<evidence type="ECO:0000256" key="9">
    <source>
        <dbReference type="ARBA" id="ARBA00023136"/>
    </source>
</evidence>
<dbReference type="EMBL" id="MCFL01000004">
    <property type="protein sequence ID" value="ORZ39816.1"/>
    <property type="molecule type" value="Genomic_DNA"/>
</dbReference>
<keyword evidence="9 14" id="KW-0472">Membrane</keyword>
<keyword evidence="7 14" id="KW-1133">Transmembrane helix</keyword>
<evidence type="ECO:0008006" key="20">
    <source>
        <dbReference type="Google" id="ProtNLM"/>
    </source>
</evidence>
<evidence type="ECO:0000259" key="15">
    <source>
        <dbReference type="Pfam" id="PF03493"/>
    </source>
</evidence>
<dbReference type="OrthoDB" id="297496at2759"/>
<dbReference type="GO" id="GO:0005267">
    <property type="term" value="F:potassium channel activity"/>
    <property type="evidence" value="ECO:0007669"/>
    <property type="project" value="UniProtKB-KW"/>
</dbReference>
<name>A0A1Y2HYY3_9FUNG</name>
<feature type="compositionally biased region" description="Polar residues" evidence="13">
    <location>
        <begin position="813"/>
        <end position="843"/>
    </location>
</feature>
<feature type="transmembrane region" description="Helical" evidence="14">
    <location>
        <begin position="62"/>
        <end position="84"/>
    </location>
</feature>
<proteinExistence type="inferred from homology"/>
<comment type="catalytic activity">
    <reaction evidence="11">
        <text>K(+)(in) = K(+)(out)</text>
        <dbReference type="Rhea" id="RHEA:29463"/>
        <dbReference type="ChEBI" id="CHEBI:29103"/>
    </reaction>
</comment>
<feature type="region of interest" description="Disordered" evidence="13">
    <location>
        <begin position="573"/>
        <end position="634"/>
    </location>
</feature>
<evidence type="ECO:0000256" key="8">
    <source>
        <dbReference type="ARBA" id="ARBA00023065"/>
    </source>
</evidence>
<evidence type="ECO:0000256" key="11">
    <source>
        <dbReference type="ARBA" id="ARBA00034430"/>
    </source>
</evidence>
<dbReference type="InterPro" id="IPR003929">
    <property type="entry name" value="K_chnl_BK_asu"/>
</dbReference>
<dbReference type="Gene3D" id="3.40.50.720">
    <property type="entry name" value="NAD(P)-binding Rossmann-like Domain"/>
    <property type="match status" value="1"/>
</dbReference>
<feature type="domain" description="RCK N-terminal" evidence="17">
    <location>
        <begin position="647"/>
        <end position="766"/>
    </location>
</feature>
<keyword evidence="2 12" id="KW-0813">Transport</keyword>
<evidence type="ECO:0000259" key="17">
    <source>
        <dbReference type="Pfam" id="PF22614"/>
    </source>
</evidence>
<evidence type="ECO:0000259" key="16">
    <source>
        <dbReference type="Pfam" id="PF07885"/>
    </source>
</evidence>
<keyword evidence="10 12" id="KW-0407">Ion channel</keyword>
<keyword evidence="5" id="KW-0631">Potassium channel</keyword>
<keyword evidence="19" id="KW-1185">Reference proteome</keyword>
<evidence type="ECO:0000256" key="4">
    <source>
        <dbReference type="ARBA" id="ARBA00022692"/>
    </source>
</evidence>
<feature type="transmembrane region" description="Helical" evidence="14">
    <location>
        <begin position="143"/>
        <end position="165"/>
    </location>
</feature>
<evidence type="ECO:0000256" key="14">
    <source>
        <dbReference type="SAM" id="Phobius"/>
    </source>
</evidence>
<evidence type="ECO:0000313" key="18">
    <source>
        <dbReference type="EMBL" id="ORZ39816.1"/>
    </source>
</evidence>
<evidence type="ECO:0000256" key="1">
    <source>
        <dbReference type="ARBA" id="ARBA00004141"/>
    </source>
</evidence>
<feature type="domain" description="Potassium channel" evidence="16">
    <location>
        <begin position="218"/>
        <end position="284"/>
    </location>
</feature>
<evidence type="ECO:0000256" key="13">
    <source>
        <dbReference type="SAM" id="MobiDB-lite"/>
    </source>
</evidence>
<dbReference type="AlphaFoldDB" id="A0A1Y2HYY3"/>
<dbReference type="Proteomes" id="UP000193411">
    <property type="component" value="Unassembled WGS sequence"/>
</dbReference>
<evidence type="ECO:0000256" key="12">
    <source>
        <dbReference type="RuleBase" id="RU003857"/>
    </source>
</evidence>
<evidence type="ECO:0000256" key="5">
    <source>
        <dbReference type="ARBA" id="ARBA00022826"/>
    </source>
</evidence>
<feature type="transmembrane region" description="Helical" evidence="14">
    <location>
        <begin position="270"/>
        <end position="291"/>
    </location>
</feature>
<dbReference type="GO" id="GO:0016020">
    <property type="term" value="C:membrane"/>
    <property type="evidence" value="ECO:0007669"/>
    <property type="project" value="UniProtKB-SubCell"/>
</dbReference>
<reference evidence="18 19" key="1">
    <citation type="submission" date="2016-07" db="EMBL/GenBank/DDBJ databases">
        <title>Pervasive Adenine N6-methylation of Active Genes in Fungi.</title>
        <authorList>
            <consortium name="DOE Joint Genome Institute"/>
            <person name="Mondo S.J."/>
            <person name="Dannebaum R.O."/>
            <person name="Kuo R.C."/>
            <person name="Labutti K."/>
            <person name="Haridas S."/>
            <person name="Kuo A."/>
            <person name="Salamov A."/>
            <person name="Ahrendt S.R."/>
            <person name="Lipzen A."/>
            <person name="Sullivan W."/>
            <person name="Andreopoulos W.B."/>
            <person name="Clum A."/>
            <person name="Lindquist E."/>
            <person name="Daum C."/>
            <person name="Ramamoorthy G.K."/>
            <person name="Gryganskyi A."/>
            <person name="Culley D."/>
            <person name="Magnuson J.K."/>
            <person name="James T.Y."/>
            <person name="O'Malley M.A."/>
            <person name="Stajich J.E."/>
            <person name="Spatafora J.W."/>
            <person name="Visel A."/>
            <person name="Grigoriev I.V."/>
        </authorList>
    </citation>
    <scope>NUCLEOTIDE SEQUENCE [LARGE SCALE GENOMIC DNA]</scope>
    <source>
        <strain evidence="18 19">PL171</strain>
    </source>
</reference>
<keyword evidence="4 12" id="KW-0812">Transmembrane</keyword>
<dbReference type="Pfam" id="PF03493">
    <property type="entry name" value="BK_channel_a"/>
    <property type="match status" value="1"/>
</dbReference>